<dbReference type="SUPFAM" id="SSF52788">
    <property type="entry name" value="Phosphotyrosine protein phosphatases I"/>
    <property type="match status" value="1"/>
</dbReference>
<reference evidence="15 16" key="1">
    <citation type="submission" date="2023-03" db="EMBL/GenBank/DDBJ databases">
        <title>Paludisphaera mucosa sp. nov. a novel planctomycete from northern fen.</title>
        <authorList>
            <person name="Ivanova A."/>
        </authorList>
    </citation>
    <scope>NUCLEOTIDE SEQUENCE [LARGE SCALE GENOMIC DNA]</scope>
    <source>
        <strain evidence="15 16">Pla2</strain>
    </source>
</reference>
<evidence type="ECO:0000256" key="8">
    <source>
        <dbReference type="ARBA" id="ARBA00022695"/>
    </source>
</evidence>
<evidence type="ECO:0000256" key="7">
    <source>
        <dbReference type="ARBA" id="ARBA00022694"/>
    </source>
</evidence>
<dbReference type="RefSeq" id="WP_277860551.1">
    <property type="nucleotide sequence ID" value="NZ_JARRAG010000002.1"/>
</dbReference>
<evidence type="ECO:0000256" key="12">
    <source>
        <dbReference type="ARBA" id="ARBA00029774"/>
    </source>
</evidence>
<evidence type="ECO:0000256" key="6">
    <source>
        <dbReference type="ARBA" id="ARBA00022679"/>
    </source>
</evidence>
<dbReference type="InterPro" id="IPR006070">
    <property type="entry name" value="Sua5-like_dom"/>
</dbReference>
<protein>
    <recommendedName>
        <fullName evidence="12">L-threonylcarbamoyladenylate synthase</fullName>
        <ecNumber evidence="4">2.7.7.87</ecNumber>
    </recommendedName>
    <alternativeName>
        <fullName evidence="12">L-threonylcarbamoyladenylate synthase</fullName>
    </alternativeName>
</protein>
<evidence type="ECO:0000256" key="2">
    <source>
        <dbReference type="ARBA" id="ARBA00007663"/>
    </source>
</evidence>
<keyword evidence="10" id="KW-0378">Hydrolase</keyword>
<evidence type="ECO:0000256" key="3">
    <source>
        <dbReference type="ARBA" id="ARBA00011063"/>
    </source>
</evidence>
<dbReference type="InterPro" id="IPR036196">
    <property type="entry name" value="Ptyr_pPase_sf"/>
</dbReference>
<dbReference type="PRINTS" id="PR00719">
    <property type="entry name" value="LMWPTPASE"/>
</dbReference>
<evidence type="ECO:0000256" key="13">
    <source>
        <dbReference type="ARBA" id="ARBA00048366"/>
    </source>
</evidence>
<name>A0ABT6F9F3_9BACT</name>
<keyword evidence="5" id="KW-0963">Cytoplasm</keyword>
<evidence type="ECO:0000313" key="15">
    <source>
        <dbReference type="EMBL" id="MDG3004190.1"/>
    </source>
</evidence>
<evidence type="ECO:0000256" key="10">
    <source>
        <dbReference type="ARBA" id="ARBA00022801"/>
    </source>
</evidence>
<gene>
    <name evidence="15" type="ORF">PZE19_10420</name>
</gene>
<keyword evidence="6" id="KW-0808">Transferase</keyword>
<comment type="similarity">
    <text evidence="3">Belongs to the low molecular weight phosphotyrosine protein phosphatase family.</text>
</comment>
<evidence type="ECO:0000256" key="9">
    <source>
        <dbReference type="ARBA" id="ARBA00022741"/>
    </source>
</evidence>
<keyword evidence="11" id="KW-0067">ATP-binding</keyword>
<comment type="subcellular location">
    <subcellularLocation>
        <location evidence="1">Cytoplasm</location>
    </subcellularLocation>
</comment>
<dbReference type="InterPro" id="IPR023485">
    <property type="entry name" value="Ptyr_pPase"/>
</dbReference>
<proteinExistence type="inferred from homology"/>
<sequence>MTDSPASPQWIDLSQCDDARDVVHRAVACLAQGGVVGLATETVYCLAASALNPEGVAQLRRLRGDAAPRPLTILVKGPAEAADWVPGIPAIGGRLARRCWPGPVALIFPRPSRDGLFDRLPAPVKAMISPEGDVALRCPEDPLIRHLLRFCPAPLVLSLVRNPDRSPATTADPLRAMAGVDMAIDSGPTRFGRVATAVRVQDDRWSIVREGAVDAATLSRRSGIVLAFICTGNTCRSPMAEAICKVLLARRLNCAVADLEERGYLVVSAGVAASHGAPAAPHAVEVLRAMGGSLDQHRSRAVSLDLIRQADRVFAMTLDHLDTLLDAAPEAETFATLLDPEGDDVPDPIGSDHQTYRRTAEALERMLDRRLDELGVPRPAVA</sequence>
<keyword evidence="8" id="KW-0548">Nucleotidyltransferase</keyword>
<dbReference type="Pfam" id="PF01300">
    <property type="entry name" value="Sua5_yciO_yrdC"/>
    <property type="match status" value="1"/>
</dbReference>
<dbReference type="EC" id="2.7.7.87" evidence="4"/>
<keyword evidence="9" id="KW-0547">Nucleotide-binding</keyword>
<dbReference type="Gene3D" id="3.90.870.10">
    <property type="entry name" value="DHBP synthase"/>
    <property type="match status" value="1"/>
</dbReference>
<accession>A0ABT6F9F3</accession>
<comment type="catalytic activity">
    <reaction evidence="13">
        <text>L-threonine + hydrogencarbonate + ATP = L-threonylcarbamoyladenylate + diphosphate + H2O</text>
        <dbReference type="Rhea" id="RHEA:36407"/>
        <dbReference type="ChEBI" id="CHEBI:15377"/>
        <dbReference type="ChEBI" id="CHEBI:17544"/>
        <dbReference type="ChEBI" id="CHEBI:30616"/>
        <dbReference type="ChEBI" id="CHEBI:33019"/>
        <dbReference type="ChEBI" id="CHEBI:57926"/>
        <dbReference type="ChEBI" id="CHEBI:73682"/>
        <dbReference type="EC" id="2.7.7.87"/>
    </reaction>
</comment>
<comment type="similarity">
    <text evidence="2">Belongs to the SUA5 family.</text>
</comment>
<evidence type="ECO:0000256" key="11">
    <source>
        <dbReference type="ARBA" id="ARBA00022840"/>
    </source>
</evidence>
<dbReference type="InterPro" id="IPR017867">
    <property type="entry name" value="Tyr_phospatase_low_mol_wt"/>
</dbReference>
<dbReference type="Pfam" id="PF01451">
    <property type="entry name" value="LMWPc"/>
    <property type="match status" value="1"/>
</dbReference>
<comment type="caution">
    <text evidence="15">The sequence shown here is derived from an EMBL/GenBank/DDBJ whole genome shotgun (WGS) entry which is preliminary data.</text>
</comment>
<dbReference type="EMBL" id="JARRAG010000002">
    <property type="protein sequence ID" value="MDG3004190.1"/>
    <property type="molecule type" value="Genomic_DNA"/>
</dbReference>
<keyword evidence="7" id="KW-0819">tRNA processing</keyword>
<dbReference type="SUPFAM" id="SSF55821">
    <property type="entry name" value="YrdC/RibB"/>
    <property type="match status" value="1"/>
</dbReference>
<evidence type="ECO:0000256" key="4">
    <source>
        <dbReference type="ARBA" id="ARBA00012584"/>
    </source>
</evidence>
<feature type="domain" description="YrdC-like" evidence="14">
    <location>
        <begin position="20"/>
        <end position="213"/>
    </location>
</feature>
<evidence type="ECO:0000259" key="14">
    <source>
        <dbReference type="PROSITE" id="PS51163"/>
    </source>
</evidence>
<dbReference type="PROSITE" id="PS51163">
    <property type="entry name" value="YRDC"/>
    <property type="match status" value="1"/>
</dbReference>
<organism evidence="15 16">
    <name type="scientific">Paludisphaera mucosa</name>
    <dbReference type="NCBI Taxonomy" id="3030827"/>
    <lineage>
        <taxon>Bacteria</taxon>
        <taxon>Pseudomonadati</taxon>
        <taxon>Planctomycetota</taxon>
        <taxon>Planctomycetia</taxon>
        <taxon>Isosphaerales</taxon>
        <taxon>Isosphaeraceae</taxon>
        <taxon>Paludisphaera</taxon>
    </lineage>
</organism>
<dbReference type="InterPro" id="IPR050156">
    <property type="entry name" value="TC-AMP_synthase_SUA5"/>
</dbReference>
<dbReference type="PANTHER" id="PTHR17490">
    <property type="entry name" value="SUA5"/>
    <property type="match status" value="1"/>
</dbReference>
<evidence type="ECO:0000313" key="16">
    <source>
        <dbReference type="Proteomes" id="UP001216907"/>
    </source>
</evidence>
<keyword evidence="16" id="KW-1185">Reference proteome</keyword>
<dbReference type="Gene3D" id="3.40.50.2300">
    <property type="match status" value="1"/>
</dbReference>
<dbReference type="PANTHER" id="PTHR17490:SF16">
    <property type="entry name" value="THREONYLCARBAMOYL-AMP SYNTHASE"/>
    <property type="match status" value="1"/>
</dbReference>
<dbReference type="InterPro" id="IPR017945">
    <property type="entry name" value="DHBP_synth_RibB-like_a/b_dom"/>
</dbReference>
<dbReference type="SMART" id="SM00226">
    <property type="entry name" value="LMWPc"/>
    <property type="match status" value="1"/>
</dbReference>
<evidence type="ECO:0000256" key="1">
    <source>
        <dbReference type="ARBA" id="ARBA00004496"/>
    </source>
</evidence>
<evidence type="ECO:0000256" key="5">
    <source>
        <dbReference type="ARBA" id="ARBA00022490"/>
    </source>
</evidence>
<dbReference type="Proteomes" id="UP001216907">
    <property type="component" value="Unassembled WGS sequence"/>
</dbReference>